<dbReference type="GO" id="GO:0009252">
    <property type="term" value="P:peptidoglycan biosynthetic process"/>
    <property type="evidence" value="ECO:0007669"/>
    <property type="project" value="TreeGrafter"/>
</dbReference>
<dbReference type="Pfam" id="PF00912">
    <property type="entry name" value="Transgly"/>
    <property type="match status" value="1"/>
</dbReference>
<dbReference type="InterPro" id="IPR012338">
    <property type="entry name" value="Beta-lactam/transpept-like"/>
</dbReference>
<organism evidence="13 14">
    <name type="scientific">Nocardia stercoris</name>
    <dbReference type="NCBI Taxonomy" id="2483361"/>
    <lineage>
        <taxon>Bacteria</taxon>
        <taxon>Bacillati</taxon>
        <taxon>Actinomycetota</taxon>
        <taxon>Actinomycetes</taxon>
        <taxon>Mycobacteriales</taxon>
        <taxon>Nocardiaceae</taxon>
        <taxon>Nocardia</taxon>
    </lineage>
</organism>
<dbReference type="GO" id="GO:0006508">
    <property type="term" value="P:proteolysis"/>
    <property type="evidence" value="ECO:0007669"/>
    <property type="project" value="UniProtKB-KW"/>
</dbReference>
<feature type="transmembrane region" description="Helical" evidence="10">
    <location>
        <begin position="173"/>
        <end position="193"/>
    </location>
</feature>
<dbReference type="Proteomes" id="UP000279275">
    <property type="component" value="Unassembled WGS sequence"/>
</dbReference>
<dbReference type="GO" id="GO:0008955">
    <property type="term" value="F:peptidoglycan glycosyltransferase activity"/>
    <property type="evidence" value="ECO:0007669"/>
    <property type="project" value="UniProtKB-EC"/>
</dbReference>
<evidence type="ECO:0000256" key="2">
    <source>
        <dbReference type="ARBA" id="ARBA00022670"/>
    </source>
</evidence>
<keyword evidence="2" id="KW-0645">Protease</keyword>
<feature type="compositionally biased region" description="Gly residues" evidence="9">
    <location>
        <begin position="1"/>
        <end position="32"/>
    </location>
</feature>
<dbReference type="GO" id="GO:0030288">
    <property type="term" value="C:outer membrane-bounded periplasmic space"/>
    <property type="evidence" value="ECO:0007669"/>
    <property type="project" value="TreeGrafter"/>
</dbReference>
<feature type="domain" description="Penicillin-binding protein transpeptidase" evidence="11">
    <location>
        <begin position="488"/>
        <end position="748"/>
    </location>
</feature>
<feature type="domain" description="Glycosyl transferase family 51" evidence="12">
    <location>
        <begin position="220"/>
        <end position="394"/>
    </location>
</feature>
<dbReference type="InterPro" id="IPR023346">
    <property type="entry name" value="Lysozyme-like_dom_sf"/>
</dbReference>
<dbReference type="InterPro" id="IPR001264">
    <property type="entry name" value="Glyco_trans_51"/>
</dbReference>
<gene>
    <name evidence="13" type="ORF">EBN03_06060</name>
</gene>
<evidence type="ECO:0000313" key="13">
    <source>
        <dbReference type="EMBL" id="RMI34407.1"/>
    </source>
</evidence>
<dbReference type="SUPFAM" id="SSF53955">
    <property type="entry name" value="Lysozyme-like"/>
    <property type="match status" value="1"/>
</dbReference>
<dbReference type="EMBL" id="RFFH01000002">
    <property type="protein sequence ID" value="RMI34407.1"/>
    <property type="molecule type" value="Genomic_DNA"/>
</dbReference>
<dbReference type="SUPFAM" id="SSF56601">
    <property type="entry name" value="beta-lactamase/transpeptidase-like"/>
    <property type="match status" value="1"/>
</dbReference>
<sequence length="899" mass="94076">MPPRGPQGGDPRGPQGGDRRGPQGGDPRGPQGGDRRGPQGDYPRRPQGDYPRGPQGDPQRRPAPRPGDTGAQSNMPMDDSTRRVMGSLSEAVAQRGQRPGGRPGDPSRPGDPNRPGAGSRPATGSQRAVGPGQRVGGPPNRPPNGRRGTGGGGGDGRGPAWLRNFKWKYVRRAAYVFFALLIIIPSTVFLVAYNTVSVPRPGDLKNSQTATVLAADNTTVISKIVPPQGNRTDVTIDQIPPHVRNAVIAAEDRSFYTNPGFSVGGFARAFRDNLLGKESAGGGSTITQQYVKNAMVGNEHSLTRKMHELVISAKMARSWSKDDILVAYLNTIPFGRGSFGIDAAAHVYFNKKVQDLTVEEGAMLAATIQQPYGLDPEHNLKGAQERWNYVLDGMVSMGNLPSADRAKMQYPEVRSSADVDNEPGSGTGPEGHIKTQVMNELSAAGITDTQISTLGLQITTTIDPQAQQAALDAVHKYSDGEREDNRYAVVSIDPKTGGVKAYYGGENGVGLDYANSPEQTGSTAKVWGLATNLELGKPLSEMYDSSTVNDHGIQITNVEGEGCGTCTIAQALKMSLNTSFIRMEMAMQPANSGAQKIADMAHKLGIPETIPGMEGKTLQNADGGVNDGVVLGEYTVRPIDIASTYATIANSGMYHAVHFVQKVVAADGQVLLDRGTPTGEQRVSAAVADNVIDAMRPIAGWSNHHDLAGGRPSGAKTGTTQYGTGGDAGADQDAWMIGFTPSLATAVWIGHDTPAPLKTASGGPMYGSQLPSDIWKATMDGALKGTPVEQFPKPAAIAGQAGVPSWSTPYTPPATQNPLVPQFVPSMVPGPPGPFGLPGVPQVTMVPNPAWTPAPAPDPNQPSGPAPGQPMATTDPAAPGAAPGGNPAAGTPPGNRNGR</sequence>
<feature type="compositionally biased region" description="Low complexity" evidence="9">
    <location>
        <begin position="876"/>
        <end position="899"/>
    </location>
</feature>
<evidence type="ECO:0000313" key="14">
    <source>
        <dbReference type="Proteomes" id="UP000279275"/>
    </source>
</evidence>
<evidence type="ECO:0000259" key="11">
    <source>
        <dbReference type="Pfam" id="PF00905"/>
    </source>
</evidence>
<dbReference type="Gene3D" id="1.10.3810.10">
    <property type="entry name" value="Biosynthetic peptidoglycan transglycosylase-like"/>
    <property type="match status" value="1"/>
</dbReference>
<keyword evidence="10" id="KW-0812">Transmembrane</keyword>
<keyword evidence="10" id="KW-0472">Membrane</keyword>
<keyword evidence="6" id="KW-0511">Multifunctional enzyme</keyword>
<dbReference type="Gene3D" id="3.40.710.10">
    <property type="entry name" value="DD-peptidase/beta-lactamase superfamily"/>
    <property type="match status" value="1"/>
</dbReference>
<comment type="caution">
    <text evidence="13">The sequence shown here is derived from an EMBL/GenBank/DDBJ whole genome shotgun (WGS) entry which is preliminary data.</text>
</comment>
<dbReference type="GO" id="GO:0009002">
    <property type="term" value="F:serine-type D-Ala-D-Ala carboxypeptidase activity"/>
    <property type="evidence" value="ECO:0007669"/>
    <property type="project" value="UniProtKB-EC"/>
</dbReference>
<accession>A0A3M2LA11</accession>
<protein>
    <submittedName>
        <fullName evidence="13">Penicillin-binding protein</fullName>
    </submittedName>
</protein>
<evidence type="ECO:0000256" key="7">
    <source>
        <dbReference type="ARBA" id="ARBA00034000"/>
    </source>
</evidence>
<comment type="catalytic activity">
    <reaction evidence="7">
        <text>Preferential cleavage: (Ac)2-L-Lys-D-Ala-|-D-Ala. Also transpeptidation of peptidyl-alanyl moieties that are N-acyl substituents of D-alanine.</text>
        <dbReference type="EC" id="3.4.16.4"/>
    </reaction>
</comment>
<dbReference type="PANTHER" id="PTHR32282:SF34">
    <property type="entry name" value="PENICILLIN-BINDING PROTEIN 1A"/>
    <property type="match status" value="1"/>
</dbReference>
<evidence type="ECO:0000256" key="10">
    <source>
        <dbReference type="SAM" id="Phobius"/>
    </source>
</evidence>
<evidence type="ECO:0000259" key="12">
    <source>
        <dbReference type="Pfam" id="PF00912"/>
    </source>
</evidence>
<evidence type="ECO:0000256" key="1">
    <source>
        <dbReference type="ARBA" id="ARBA00022645"/>
    </source>
</evidence>
<reference evidence="13 14" key="1">
    <citation type="submission" date="2018-10" db="EMBL/GenBank/DDBJ databases">
        <title>Isolation from cow dung.</title>
        <authorList>
            <person name="Ling L."/>
        </authorList>
    </citation>
    <scope>NUCLEOTIDE SEQUENCE [LARGE SCALE GENOMIC DNA]</scope>
    <source>
        <strain evidence="13 14">NEAU-LL90</strain>
    </source>
</reference>
<evidence type="ECO:0000256" key="9">
    <source>
        <dbReference type="SAM" id="MobiDB-lite"/>
    </source>
</evidence>
<comment type="catalytic activity">
    <reaction evidence="8">
        <text>[GlcNAc-(1-&gt;4)-Mur2Ac(oyl-L-Ala-gamma-D-Glu-L-Lys-D-Ala-D-Ala)](n)-di-trans,octa-cis-undecaprenyl diphosphate + beta-D-GlcNAc-(1-&gt;4)-Mur2Ac(oyl-L-Ala-gamma-D-Glu-L-Lys-D-Ala-D-Ala)-di-trans,octa-cis-undecaprenyl diphosphate = [GlcNAc-(1-&gt;4)-Mur2Ac(oyl-L-Ala-gamma-D-Glu-L-Lys-D-Ala-D-Ala)](n+1)-di-trans,octa-cis-undecaprenyl diphosphate + di-trans,octa-cis-undecaprenyl diphosphate + H(+)</text>
        <dbReference type="Rhea" id="RHEA:23708"/>
        <dbReference type="Rhea" id="RHEA-COMP:9602"/>
        <dbReference type="Rhea" id="RHEA-COMP:9603"/>
        <dbReference type="ChEBI" id="CHEBI:15378"/>
        <dbReference type="ChEBI" id="CHEBI:58405"/>
        <dbReference type="ChEBI" id="CHEBI:60033"/>
        <dbReference type="ChEBI" id="CHEBI:78435"/>
        <dbReference type="EC" id="2.4.99.28"/>
    </reaction>
</comment>
<evidence type="ECO:0000256" key="5">
    <source>
        <dbReference type="ARBA" id="ARBA00022801"/>
    </source>
</evidence>
<keyword evidence="5" id="KW-0378">Hydrolase</keyword>
<evidence type="ECO:0000256" key="8">
    <source>
        <dbReference type="ARBA" id="ARBA00049902"/>
    </source>
</evidence>
<dbReference type="InterPro" id="IPR001460">
    <property type="entry name" value="PCN-bd_Tpept"/>
</dbReference>
<evidence type="ECO:0000256" key="3">
    <source>
        <dbReference type="ARBA" id="ARBA00022676"/>
    </source>
</evidence>
<keyword evidence="4" id="KW-0808">Transferase</keyword>
<dbReference type="OrthoDB" id="9766909at2"/>
<name>A0A3M2LA11_9NOCA</name>
<dbReference type="InterPro" id="IPR036950">
    <property type="entry name" value="PBP_transglycosylase"/>
</dbReference>
<dbReference type="PANTHER" id="PTHR32282">
    <property type="entry name" value="BINDING PROTEIN TRANSPEPTIDASE, PUTATIVE-RELATED"/>
    <property type="match status" value="1"/>
</dbReference>
<feature type="region of interest" description="Disordered" evidence="9">
    <location>
        <begin position="1"/>
        <end position="158"/>
    </location>
</feature>
<feature type="compositionally biased region" description="Pro residues" evidence="9">
    <location>
        <begin position="850"/>
        <end position="868"/>
    </location>
</feature>
<keyword evidence="10" id="KW-1133">Transmembrane helix</keyword>
<feature type="region of interest" description="Disordered" evidence="9">
    <location>
        <begin position="846"/>
        <end position="899"/>
    </location>
</feature>
<dbReference type="Pfam" id="PF00905">
    <property type="entry name" value="Transpeptidase"/>
    <property type="match status" value="1"/>
</dbReference>
<keyword evidence="14" id="KW-1185">Reference proteome</keyword>
<feature type="compositionally biased region" description="Basic and acidic residues" evidence="9">
    <location>
        <begin position="33"/>
        <end position="47"/>
    </location>
</feature>
<dbReference type="AlphaFoldDB" id="A0A3M2LA11"/>
<keyword evidence="1" id="KW-0121">Carboxypeptidase</keyword>
<proteinExistence type="predicted"/>
<feature type="compositionally biased region" description="Low complexity" evidence="9">
    <location>
        <begin position="126"/>
        <end position="146"/>
    </location>
</feature>
<feature type="compositionally biased region" description="Gly residues" evidence="9">
    <location>
        <begin position="147"/>
        <end position="157"/>
    </location>
</feature>
<dbReference type="GO" id="GO:0008658">
    <property type="term" value="F:penicillin binding"/>
    <property type="evidence" value="ECO:0007669"/>
    <property type="project" value="InterPro"/>
</dbReference>
<dbReference type="InterPro" id="IPR050396">
    <property type="entry name" value="Glycosyltr_51/Transpeptidase"/>
</dbReference>
<evidence type="ECO:0000256" key="4">
    <source>
        <dbReference type="ARBA" id="ARBA00022679"/>
    </source>
</evidence>
<evidence type="ECO:0000256" key="6">
    <source>
        <dbReference type="ARBA" id="ARBA00023268"/>
    </source>
</evidence>
<keyword evidence="3" id="KW-0328">Glycosyltransferase</keyword>